<keyword evidence="5 10" id="KW-1133">Transmembrane helix</keyword>
<comment type="caution">
    <text evidence="14">The sequence shown here is derived from an EMBL/GenBank/DDBJ whole genome shotgun (WGS) entry which is preliminary data.</text>
</comment>
<dbReference type="Gene3D" id="2.40.160.110">
    <property type="match status" value="1"/>
</dbReference>
<dbReference type="Proteomes" id="UP000190648">
    <property type="component" value="Unassembled WGS sequence"/>
</dbReference>
<evidence type="ECO:0000256" key="5">
    <source>
        <dbReference type="ARBA" id="ARBA00022989"/>
    </source>
</evidence>
<feature type="region of interest" description="Disordered" evidence="9">
    <location>
        <begin position="230"/>
        <end position="250"/>
    </location>
</feature>
<keyword evidence="6 8" id="KW-0472">Membrane</keyword>
<proteinExistence type="inferred from homology"/>
<feature type="domain" description="Lysosome-associated membrane glycoprotein 2-like transmembrane" evidence="13">
    <location>
        <begin position="406"/>
        <end position="436"/>
    </location>
</feature>
<dbReference type="STRING" id="372326.A0A1V4K3F7"/>
<feature type="chain" id="PRO_5012934740" evidence="11">
    <location>
        <begin position="23"/>
        <end position="438"/>
    </location>
</feature>
<keyword evidence="4" id="KW-0967">Endosome</keyword>
<dbReference type="GO" id="GO:0005765">
    <property type="term" value="C:lysosomal membrane"/>
    <property type="evidence" value="ECO:0007669"/>
    <property type="project" value="UniProtKB-SubCell"/>
</dbReference>
<dbReference type="GO" id="GO:0072594">
    <property type="term" value="P:establishment of protein localization to organelle"/>
    <property type="evidence" value="ECO:0007669"/>
    <property type="project" value="TreeGrafter"/>
</dbReference>
<dbReference type="PROSITE" id="PS51257">
    <property type="entry name" value="PROKAR_LIPOPROTEIN"/>
    <property type="match status" value="1"/>
</dbReference>
<feature type="domain" description="Lysosome-associated membrane glycoprotein 2-like luminal" evidence="12">
    <location>
        <begin position="249"/>
        <end position="385"/>
    </location>
</feature>
<evidence type="ECO:0000259" key="12">
    <source>
        <dbReference type="Pfam" id="PF01299"/>
    </source>
</evidence>
<evidence type="ECO:0000256" key="3">
    <source>
        <dbReference type="ARBA" id="ARBA00022729"/>
    </source>
</evidence>
<evidence type="ECO:0000256" key="1">
    <source>
        <dbReference type="ARBA" id="ARBA00004530"/>
    </source>
</evidence>
<evidence type="ECO:0000256" key="11">
    <source>
        <dbReference type="SAM" id="SignalP"/>
    </source>
</evidence>
<dbReference type="PRINTS" id="PR00336">
    <property type="entry name" value="LYSASSOCTDMP"/>
</dbReference>
<evidence type="ECO:0000256" key="8">
    <source>
        <dbReference type="PROSITE-ProRule" id="PRU00740"/>
    </source>
</evidence>
<comment type="similarity">
    <text evidence="8">Belongs to the LAMP family.</text>
</comment>
<keyword evidence="8" id="KW-0458">Lysosome</keyword>
<protein>
    <submittedName>
        <fullName evidence="14">Lysosome-associated membrane glycoprotein 3</fullName>
    </submittedName>
</protein>
<comment type="subcellular location">
    <subcellularLocation>
        <location evidence="1">Endosome membrane</location>
        <topology evidence="1">Single-pass type I membrane protein</topology>
    </subcellularLocation>
    <subcellularLocation>
        <location evidence="8">Lysosome membrane</location>
        <topology evidence="8">Single-pass type I membrane protein</topology>
    </subcellularLocation>
</comment>
<evidence type="ECO:0000313" key="15">
    <source>
        <dbReference type="Proteomes" id="UP000190648"/>
    </source>
</evidence>
<keyword evidence="7" id="KW-0325">Glycoprotein</keyword>
<dbReference type="AlphaFoldDB" id="A0A1V4K3F7"/>
<reference evidence="14 15" key="1">
    <citation type="submission" date="2016-02" db="EMBL/GenBank/DDBJ databases">
        <title>Band-tailed pigeon sequencing and assembly.</title>
        <authorList>
            <person name="Soares A.E."/>
            <person name="Novak B.J."/>
            <person name="Rice E.S."/>
            <person name="O'Connell B."/>
            <person name="Chang D."/>
            <person name="Weber S."/>
            <person name="Shapiro B."/>
        </authorList>
    </citation>
    <scope>NUCLEOTIDE SEQUENCE [LARGE SCALE GENOMIC DNA]</scope>
    <source>
        <strain evidence="14">BTP2013</strain>
        <tissue evidence="14">Blood</tissue>
    </source>
</reference>
<feature type="compositionally biased region" description="Polar residues" evidence="9">
    <location>
        <begin position="47"/>
        <end position="89"/>
    </location>
</feature>
<dbReference type="Pfam" id="PF01299">
    <property type="entry name" value="Lamp2-like_luminal"/>
    <property type="match status" value="1"/>
</dbReference>
<evidence type="ECO:0000256" key="7">
    <source>
        <dbReference type="ARBA" id="ARBA00023180"/>
    </source>
</evidence>
<evidence type="ECO:0000256" key="4">
    <source>
        <dbReference type="ARBA" id="ARBA00022753"/>
    </source>
</evidence>
<feature type="compositionally biased region" description="Polar residues" evidence="9">
    <location>
        <begin position="102"/>
        <end position="122"/>
    </location>
</feature>
<keyword evidence="3 11" id="KW-0732">Signal</keyword>
<evidence type="ECO:0000256" key="2">
    <source>
        <dbReference type="ARBA" id="ARBA00022692"/>
    </source>
</evidence>
<evidence type="ECO:0000313" key="14">
    <source>
        <dbReference type="EMBL" id="OPJ78992.1"/>
    </source>
</evidence>
<dbReference type="OrthoDB" id="9428839at2759"/>
<dbReference type="Pfam" id="PF21222">
    <property type="entry name" value="Lamp2_2nd"/>
    <property type="match status" value="1"/>
</dbReference>
<dbReference type="InterPro" id="IPR048524">
    <property type="entry name" value="Lamp2-like_TM"/>
</dbReference>
<evidence type="ECO:0000259" key="13">
    <source>
        <dbReference type="Pfam" id="PF21222"/>
    </source>
</evidence>
<feature type="compositionally biased region" description="Low complexity" evidence="9">
    <location>
        <begin position="230"/>
        <end position="240"/>
    </location>
</feature>
<accession>A0A1V4K3F7</accession>
<feature type="region of interest" description="Disordered" evidence="9">
    <location>
        <begin position="47"/>
        <end position="127"/>
    </location>
</feature>
<dbReference type="GO" id="GO:0031902">
    <property type="term" value="C:late endosome membrane"/>
    <property type="evidence" value="ECO:0007669"/>
    <property type="project" value="TreeGrafter"/>
</dbReference>
<dbReference type="EMBL" id="LSYS01004732">
    <property type="protein sequence ID" value="OPJ78992.1"/>
    <property type="molecule type" value="Genomic_DNA"/>
</dbReference>
<name>A0A1V4K3F7_PATFA</name>
<feature type="signal peptide" evidence="11">
    <location>
        <begin position="1"/>
        <end position="22"/>
    </location>
</feature>
<keyword evidence="8" id="KW-1015">Disulfide bond</keyword>
<sequence>MGKNAQPFILLTFASAFSSCFAEVTLGTELSPEAISFHHMTTSAQPLSFNHSSSHQGTTAHFNSTGSPKTTPISHSTAVQTTDQSQVTTGPDHHTTAEAGETTIQVTSQKSPTVLSTTSADNTTATGQATTQAMEMVTAAVKNTTVHSVSSTKQGRTHVSTEMTAITMNSSIKHTPPNTQTTSTAVTTMTTTMETGKPTTGSGNLTTVPKSLTATTNTTTIRPETQTTIPSTTTTVRPTLAPQPSPIPTGTYTVSNGNRTCIKAVMGLQLMAQTTQKQMEYVAVNPNETQTSGSCGTTEAELNITFSGGFINFTFVKQDPVYYVSKIEARLELSSGGMLFYAAMDKQLFTTKLGNSFKCASKQAFSLEKNFQILFVNVQLQAFDIAGNQFGKEEECFPDKKSKAAPVAVGLSILGLFVIVFVTFLISRRKPHRGYQRI</sequence>
<dbReference type="GO" id="GO:0005886">
    <property type="term" value="C:plasma membrane"/>
    <property type="evidence" value="ECO:0007669"/>
    <property type="project" value="TreeGrafter"/>
</dbReference>
<dbReference type="InterPro" id="IPR002000">
    <property type="entry name" value="Lysosome-assoc_membr_glycop"/>
</dbReference>
<dbReference type="PANTHER" id="PTHR11506">
    <property type="entry name" value="LYSOSOME-ASSOCIATED MEMBRANE GLYCOPROTEIN"/>
    <property type="match status" value="1"/>
</dbReference>
<evidence type="ECO:0000256" key="10">
    <source>
        <dbReference type="SAM" id="Phobius"/>
    </source>
</evidence>
<keyword evidence="15" id="KW-1185">Reference proteome</keyword>
<evidence type="ECO:0000256" key="6">
    <source>
        <dbReference type="ARBA" id="ARBA00023136"/>
    </source>
</evidence>
<organism evidence="14 15">
    <name type="scientific">Patagioenas fasciata monilis</name>
    <dbReference type="NCBI Taxonomy" id="372326"/>
    <lineage>
        <taxon>Eukaryota</taxon>
        <taxon>Metazoa</taxon>
        <taxon>Chordata</taxon>
        <taxon>Craniata</taxon>
        <taxon>Vertebrata</taxon>
        <taxon>Euteleostomi</taxon>
        <taxon>Archelosauria</taxon>
        <taxon>Archosauria</taxon>
        <taxon>Dinosauria</taxon>
        <taxon>Saurischia</taxon>
        <taxon>Theropoda</taxon>
        <taxon>Coelurosauria</taxon>
        <taxon>Aves</taxon>
        <taxon>Neognathae</taxon>
        <taxon>Neoaves</taxon>
        <taxon>Columbimorphae</taxon>
        <taxon>Columbiformes</taxon>
        <taxon>Columbidae</taxon>
        <taxon>Patagioenas</taxon>
    </lineage>
</organism>
<evidence type="ECO:0000256" key="9">
    <source>
        <dbReference type="SAM" id="MobiDB-lite"/>
    </source>
</evidence>
<feature type="disulfide bond" evidence="8">
    <location>
        <begin position="359"/>
        <end position="396"/>
    </location>
</feature>
<dbReference type="PANTHER" id="PTHR11506:SF30">
    <property type="entry name" value="LYSOSOME-ASSOCIATED MEMBRANE GLYCOPROTEIN 3"/>
    <property type="match status" value="1"/>
</dbReference>
<gene>
    <name evidence="14" type="primary">LAMP3</name>
    <name evidence="14" type="ORF">AV530_004949</name>
</gene>
<feature type="transmembrane region" description="Helical" evidence="10">
    <location>
        <begin position="404"/>
        <end position="427"/>
    </location>
</feature>
<comment type="caution">
    <text evidence="8">Lacks conserved residue(s) required for the propagation of feature annotation.</text>
</comment>
<dbReference type="InterPro" id="IPR048528">
    <property type="entry name" value="Lamp2-like_luminal"/>
</dbReference>
<dbReference type="PROSITE" id="PS51407">
    <property type="entry name" value="LAMP_3"/>
    <property type="match status" value="1"/>
</dbReference>
<keyword evidence="2 8" id="KW-0812">Transmembrane</keyword>